<evidence type="ECO:0000256" key="3">
    <source>
        <dbReference type="ARBA" id="ARBA00008655"/>
    </source>
</evidence>
<evidence type="ECO:0000256" key="8">
    <source>
        <dbReference type="ARBA" id="ARBA00023098"/>
    </source>
</evidence>
<feature type="domain" description="Phospholipid/glycerol acyltransferase" evidence="14">
    <location>
        <begin position="121"/>
        <end position="232"/>
    </location>
</feature>
<keyword evidence="9 13" id="KW-0472">Membrane</keyword>
<feature type="non-terminal residue" evidence="15">
    <location>
        <position position="449"/>
    </location>
</feature>
<dbReference type="STRING" id="1288291.A0A059F4U6"/>
<evidence type="ECO:0000256" key="7">
    <source>
        <dbReference type="ARBA" id="ARBA00022989"/>
    </source>
</evidence>
<dbReference type="GO" id="GO:0019432">
    <property type="term" value="P:triglyceride biosynthetic process"/>
    <property type="evidence" value="ECO:0007669"/>
    <property type="project" value="TreeGrafter"/>
</dbReference>
<evidence type="ECO:0000259" key="14">
    <source>
        <dbReference type="SMART" id="SM00563"/>
    </source>
</evidence>
<keyword evidence="5" id="KW-0808">Transferase</keyword>
<comment type="subcellular location">
    <subcellularLocation>
        <location evidence="1">Membrane</location>
    </subcellularLocation>
</comment>
<keyword evidence="11" id="KW-1208">Phospholipid metabolism</keyword>
<keyword evidence="7 13" id="KW-1133">Transmembrane helix</keyword>
<evidence type="ECO:0000313" key="15">
    <source>
        <dbReference type="EMBL" id="KCZ82097.1"/>
    </source>
</evidence>
<evidence type="ECO:0000256" key="13">
    <source>
        <dbReference type="SAM" id="Phobius"/>
    </source>
</evidence>
<evidence type="ECO:0000256" key="5">
    <source>
        <dbReference type="ARBA" id="ARBA00022679"/>
    </source>
</evidence>
<keyword evidence="16" id="KW-1185">Reference proteome</keyword>
<keyword evidence="6 13" id="KW-0812">Transmembrane</keyword>
<feature type="transmembrane region" description="Helical" evidence="13">
    <location>
        <begin position="63"/>
        <end position="82"/>
    </location>
</feature>
<evidence type="ECO:0000256" key="6">
    <source>
        <dbReference type="ARBA" id="ARBA00022692"/>
    </source>
</evidence>
<keyword evidence="12" id="KW-0012">Acyltransferase</keyword>
<reference evidence="15 16" key="2">
    <citation type="submission" date="2014-03" db="EMBL/GenBank/DDBJ databases">
        <title>The Genome Sequence of Anncaliia algerae insect isolate PRA339.</title>
        <authorList>
            <consortium name="The Broad Institute Genome Sequencing Platform"/>
            <consortium name="The Broad Institute Genome Sequencing Center for Infectious Disease"/>
            <person name="Cuomo C."/>
            <person name="Becnel J."/>
            <person name="Sanscrainte N."/>
            <person name="Walker B."/>
            <person name="Young S.K."/>
            <person name="Zeng Q."/>
            <person name="Gargeya S."/>
            <person name="Fitzgerald M."/>
            <person name="Haas B."/>
            <person name="Abouelleil A."/>
            <person name="Alvarado L."/>
            <person name="Arachchi H.M."/>
            <person name="Berlin A.M."/>
            <person name="Chapman S.B."/>
            <person name="Dewar J."/>
            <person name="Goldberg J."/>
            <person name="Griggs A."/>
            <person name="Gujja S."/>
            <person name="Hansen M."/>
            <person name="Howarth C."/>
            <person name="Imamovic A."/>
            <person name="Larimer J."/>
            <person name="McCowan C."/>
            <person name="Murphy C."/>
            <person name="Neiman D."/>
            <person name="Pearson M."/>
            <person name="Priest M."/>
            <person name="Roberts A."/>
            <person name="Saif S."/>
            <person name="Shea T."/>
            <person name="Sisk P."/>
            <person name="Sykes S."/>
            <person name="Wortman J."/>
            <person name="Nusbaum C."/>
            <person name="Birren B."/>
        </authorList>
    </citation>
    <scope>NUCLEOTIDE SEQUENCE [LARGE SCALE GENOMIC DNA]</scope>
    <source>
        <strain evidence="15 16">PRA339</strain>
    </source>
</reference>
<reference evidence="16" key="1">
    <citation type="submission" date="2013-02" db="EMBL/GenBank/DDBJ databases">
        <authorList>
            <consortium name="The Broad Institute Genome Sequencing Platform"/>
            <person name="Cuomo C."/>
            <person name="Becnel J."/>
            <person name="Sanscrainte N."/>
            <person name="Walker B."/>
            <person name="Young S.K."/>
            <person name="Zeng Q."/>
            <person name="Gargeya S."/>
            <person name="Fitzgerald M."/>
            <person name="Haas B."/>
            <person name="Abouelleil A."/>
            <person name="Alvarado L."/>
            <person name="Arachchi H.M."/>
            <person name="Berlin A.M."/>
            <person name="Chapman S.B."/>
            <person name="Dewar J."/>
            <person name="Goldberg J."/>
            <person name="Griggs A."/>
            <person name="Gujja S."/>
            <person name="Hansen M."/>
            <person name="Howarth C."/>
            <person name="Imamovic A."/>
            <person name="Larimer J."/>
            <person name="McCowan C."/>
            <person name="Murphy C."/>
            <person name="Neiman D."/>
            <person name="Pearson M."/>
            <person name="Priest M."/>
            <person name="Roberts A."/>
            <person name="Saif S."/>
            <person name="Shea T."/>
            <person name="Sisk P."/>
            <person name="Sykes S."/>
            <person name="Wortman J."/>
            <person name="Nusbaum C."/>
            <person name="Birren B."/>
        </authorList>
    </citation>
    <scope>NUCLEOTIDE SEQUENCE [LARGE SCALE GENOMIC DNA]</scope>
    <source>
        <strain evidence="16">PRA339</strain>
    </source>
</reference>
<protein>
    <recommendedName>
        <fullName evidence="14">Phospholipid/glycerol acyltransferase domain-containing protein</fullName>
    </recommendedName>
</protein>
<evidence type="ECO:0000256" key="12">
    <source>
        <dbReference type="ARBA" id="ARBA00023315"/>
    </source>
</evidence>
<dbReference type="CDD" id="cd07991">
    <property type="entry name" value="LPLAT_LPCAT1-like"/>
    <property type="match status" value="1"/>
</dbReference>
<dbReference type="AlphaFoldDB" id="A0A059F4U6"/>
<dbReference type="GO" id="GO:0005783">
    <property type="term" value="C:endoplasmic reticulum"/>
    <property type="evidence" value="ECO:0007669"/>
    <property type="project" value="TreeGrafter"/>
</dbReference>
<dbReference type="EMBL" id="KK365132">
    <property type="protein sequence ID" value="KCZ82097.1"/>
    <property type="molecule type" value="Genomic_DNA"/>
</dbReference>
<comment type="similarity">
    <text evidence="3">Belongs to the 1-acyl-sn-glycerol-3-phosphate acyltransferase family.</text>
</comment>
<evidence type="ECO:0000256" key="4">
    <source>
        <dbReference type="ARBA" id="ARBA00022516"/>
    </source>
</evidence>
<dbReference type="PANTHER" id="PTHR23063">
    <property type="entry name" value="PHOSPHOLIPID ACYLTRANSFERASE"/>
    <property type="match status" value="1"/>
</dbReference>
<evidence type="ECO:0000313" key="16">
    <source>
        <dbReference type="Proteomes" id="UP000030655"/>
    </source>
</evidence>
<dbReference type="GO" id="GO:0004366">
    <property type="term" value="F:glycerol-3-phosphate O-acyltransferase activity"/>
    <property type="evidence" value="ECO:0007669"/>
    <property type="project" value="TreeGrafter"/>
</dbReference>
<evidence type="ECO:0000256" key="10">
    <source>
        <dbReference type="ARBA" id="ARBA00023209"/>
    </source>
</evidence>
<evidence type="ECO:0000256" key="9">
    <source>
        <dbReference type="ARBA" id="ARBA00023136"/>
    </source>
</evidence>
<name>A0A059F4U6_9MICR</name>
<dbReference type="InterPro" id="IPR002123">
    <property type="entry name" value="Plipid/glycerol_acylTrfase"/>
</dbReference>
<feature type="transmembrane region" description="Helical" evidence="13">
    <location>
        <begin position="40"/>
        <end position="57"/>
    </location>
</feature>
<dbReference type="Proteomes" id="UP000030655">
    <property type="component" value="Unassembled WGS sequence"/>
</dbReference>
<accession>A0A059F4U6</accession>
<dbReference type="HOGENOM" id="CLU_031891_0_0_1"/>
<comment type="pathway">
    <text evidence="2">Lipid metabolism.</text>
</comment>
<dbReference type="VEuPathDB" id="MicrosporidiaDB:H312_00371"/>
<evidence type="ECO:0000256" key="2">
    <source>
        <dbReference type="ARBA" id="ARBA00005189"/>
    </source>
</evidence>
<dbReference type="OrthoDB" id="202234at2759"/>
<dbReference type="InterPro" id="IPR045252">
    <property type="entry name" value="LPCAT1-like"/>
</dbReference>
<keyword evidence="10" id="KW-0594">Phospholipid biosynthesis</keyword>
<dbReference type="SUPFAM" id="SSF69593">
    <property type="entry name" value="Glycerol-3-phosphate (1)-acyltransferase"/>
    <property type="match status" value="1"/>
</dbReference>
<sequence length="449" mass="52850">MRSKKRTGLHDAIDFIRMGSRVLFKDDFTKCFKPISPEELNGSGIFYIFSILIRYFLLLPCRILWFIGGSGIFFILFIRAVIKRDDTQMANSFLFYSKVFVTSFGAKIKHHGIKRRLNVPHVFVANHTSFLDFLVLSSHKFAHASVAEAHGGLFGFLFKSILTKNGSLLFKRSDKSDRNKVSAMIKEHVAKNKASMLIFPEGTCVNNKYSVLYQKGAFDLDAVVCPVAIKYRKNLLDPYWNTSNHTFFVHLLYLMSRWKLDVDVYWMEPQRKRHDEAACEFALRVKKEISSVANLKDVIWNGYFKSAPVLKDRELLKEAFIKVYNKHATLENEFIDSLTYLDGNKERDRNWENENDEIIVHQDDENYFYNFNYRRYLDHTLNEYLFLKNNPNELEEWYKSKARTFQTDQLLWLTQPINDDNPTPCTCFKKCRKKEHRNQKKGFDKEEAN</sequence>
<organism evidence="15 16">
    <name type="scientific">Anncaliia algerae PRA339</name>
    <dbReference type="NCBI Taxonomy" id="1288291"/>
    <lineage>
        <taxon>Eukaryota</taxon>
        <taxon>Fungi</taxon>
        <taxon>Fungi incertae sedis</taxon>
        <taxon>Microsporidia</taxon>
        <taxon>Tubulinosematoidea</taxon>
        <taxon>Tubulinosematidae</taxon>
        <taxon>Anncaliia</taxon>
    </lineage>
</organism>
<dbReference type="PANTHER" id="PTHR23063:SF2">
    <property type="entry name" value="GLYCEROL-3-PHOSPHATE ACYLTRANSFERASE 4, ISOFORM D-RELATED"/>
    <property type="match status" value="1"/>
</dbReference>
<dbReference type="SMART" id="SM00563">
    <property type="entry name" value="PlsC"/>
    <property type="match status" value="1"/>
</dbReference>
<dbReference type="Pfam" id="PF01553">
    <property type="entry name" value="Acyltransferase"/>
    <property type="match status" value="1"/>
</dbReference>
<dbReference type="GO" id="GO:0016020">
    <property type="term" value="C:membrane"/>
    <property type="evidence" value="ECO:0007669"/>
    <property type="project" value="UniProtKB-SubCell"/>
</dbReference>
<proteinExistence type="inferred from homology"/>
<keyword evidence="8" id="KW-0443">Lipid metabolism</keyword>
<gene>
    <name evidence="15" type="ORF">H312_00371</name>
</gene>
<dbReference type="GO" id="GO:0008654">
    <property type="term" value="P:phospholipid biosynthetic process"/>
    <property type="evidence" value="ECO:0007669"/>
    <property type="project" value="UniProtKB-KW"/>
</dbReference>
<evidence type="ECO:0000256" key="1">
    <source>
        <dbReference type="ARBA" id="ARBA00004370"/>
    </source>
</evidence>
<evidence type="ECO:0000256" key="11">
    <source>
        <dbReference type="ARBA" id="ARBA00023264"/>
    </source>
</evidence>
<keyword evidence="4" id="KW-0444">Lipid biosynthesis</keyword>